<dbReference type="AlphaFoldDB" id="A0A1M6P5H0"/>
<proteinExistence type="predicted"/>
<keyword evidence="1" id="KW-0812">Transmembrane</keyword>
<evidence type="ECO:0000313" key="3">
    <source>
        <dbReference type="Proteomes" id="UP000243547"/>
    </source>
</evidence>
<accession>A0A1M6P5H0</accession>
<dbReference type="EMBL" id="FRAI01000013">
    <property type="protein sequence ID" value="SHK03178.1"/>
    <property type="molecule type" value="Genomic_DNA"/>
</dbReference>
<gene>
    <name evidence="2" type="ORF">SAMN02745227_01337</name>
</gene>
<feature type="transmembrane region" description="Helical" evidence="1">
    <location>
        <begin position="12"/>
        <end position="31"/>
    </location>
</feature>
<feature type="transmembrane region" description="Helical" evidence="1">
    <location>
        <begin position="195"/>
        <end position="212"/>
    </location>
</feature>
<keyword evidence="1" id="KW-1133">Transmembrane helix</keyword>
<protein>
    <submittedName>
        <fullName evidence="2">Uncharacterized protein</fullName>
    </submittedName>
</protein>
<keyword evidence="1" id="KW-0472">Membrane</keyword>
<evidence type="ECO:0000313" key="2">
    <source>
        <dbReference type="EMBL" id="SHK03178.1"/>
    </source>
</evidence>
<reference evidence="3" key="1">
    <citation type="submission" date="2016-11" db="EMBL/GenBank/DDBJ databases">
        <authorList>
            <person name="Varghese N."/>
            <person name="Submissions S."/>
        </authorList>
    </citation>
    <scope>NUCLEOTIDE SEQUENCE [LARGE SCALE GENOMIC DNA]</scope>
    <source>
        <strain evidence="3">DSM 14826</strain>
    </source>
</reference>
<sequence>MNRMKKNKGFFIYILIIALGIMAFLGVFRLLDSTKSNQTQPSFYKVYEDQFVRLYLSYSEDSKIAEDGKTFISVRGRRSNELMLIVENLRGDGLIFTPTPKVTILNPKGEVVENLQPFIFVAGLAKAKDSTYITFINPTLPSNINLGKYLYVIDLQYQYIFYDKVASTGEISVNINFEIRRQPLLFELFYLFKRISFYFTVILLLIIILSLWRKRI</sequence>
<name>A0A1M6P5H0_9FIRM</name>
<evidence type="ECO:0000256" key="1">
    <source>
        <dbReference type="SAM" id="Phobius"/>
    </source>
</evidence>
<dbReference type="STRING" id="1120989.SAMN02745227_01337"/>
<dbReference type="Proteomes" id="UP000243547">
    <property type="component" value="Unassembled WGS sequence"/>
</dbReference>
<organism evidence="2 3">
    <name type="scientific">Anaerobranca californiensis DSM 14826</name>
    <dbReference type="NCBI Taxonomy" id="1120989"/>
    <lineage>
        <taxon>Bacteria</taxon>
        <taxon>Bacillati</taxon>
        <taxon>Bacillota</taxon>
        <taxon>Clostridia</taxon>
        <taxon>Eubacteriales</taxon>
        <taxon>Proteinivoracaceae</taxon>
        <taxon>Anaerobranca</taxon>
    </lineage>
</organism>
<keyword evidence="3" id="KW-1185">Reference proteome</keyword>